<feature type="transmembrane region" description="Helical" evidence="1">
    <location>
        <begin position="208"/>
        <end position="231"/>
    </location>
</feature>
<dbReference type="GO" id="GO:0140359">
    <property type="term" value="F:ABC-type transporter activity"/>
    <property type="evidence" value="ECO:0007669"/>
    <property type="project" value="InterPro"/>
</dbReference>
<feature type="transmembrane region" description="Helical" evidence="1">
    <location>
        <begin position="160"/>
        <end position="188"/>
    </location>
</feature>
<sequence length="325" mass="36348">MPNFLRLLQNENMKIYRRTGTLAMIGILILVTIAFASITKYDESGYLFGAPTKQNNWQTELQQQITHDKQSLQEEDLPKPYLDSLKEQIALNQYRLDHDISPNEGTLWGFMVNTDSLTALIVLFTIIVASISVAGEFTWGTIKLLMIRSSTRSKILLSKYLATLGFAVSMLIVLFLFSLTCGALLYGVGNLSSPYLVYEHGGVVEKSMVLHIFTLYGLRCVSLLMMVTFAFMISTVFRSSSLAIGLSIFLTFTGNTIVGILSGMNVSWAKYILFANIDLTPYFQGSAPLEGMSLSFSIIVLSIYYLIFMALTWILFNKRDIVSGD</sequence>
<name>A0A1I6RND7_9BACL</name>
<keyword evidence="1" id="KW-0812">Transmembrane</keyword>
<dbReference type="Pfam" id="PF12679">
    <property type="entry name" value="ABC2_membrane_2"/>
    <property type="match status" value="1"/>
</dbReference>
<dbReference type="Proteomes" id="UP000198660">
    <property type="component" value="Unassembled WGS sequence"/>
</dbReference>
<feature type="transmembrane region" description="Helical" evidence="1">
    <location>
        <begin position="117"/>
        <end position="139"/>
    </location>
</feature>
<evidence type="ECO:0000313" key="3">
    <source>
        <dbReference type="Proteomes" id="UP000198660"/>
    </source>
</evidence>
<dbReference type="AlphaFoldDB" id="A0A1I6RND7"/>
<keyword evidence="1" id="KW-0472">Membrane</keyword>
<dbReference type="GO" id="GO:0005886">
    <property type="term" value="C:plasma membrane"/>
    <property type="evidence" value="ECO:0007669"/>
    <property type="project" value="UniProtKB-SubCell"/>
</dbReference>
<keyword evidence="1" id="KW-1133">Transmembrane helix</keyword>
<proteinExistence type="predicted"/>
<dbReference type="PANTHER" id="PTHR37305:SF1">
    <property type="entry name" value="MEMBRANE PROTEIN"/>
    <property type="match status" value="1"/>
</dbReference>
<dbReference type="EMBL" id="FPAA01000005">
    <property type="protein sequence ID" value="SFS66174.1"/>
    <property type="molecule type" value="Genomic_DNA"/>
</dbReference>
<evidence type="ECO:0000313" key="2">
    <source>
        <dbReference type="EMBL" id="SFS66174.1"/>
    </source>
</evidence>
<reference evidence="3" key="1">
    <citation type="submission" date="2016-10" db="EMBL/GenBank/DDBJ databases">
        <authorList>
            <person name="Varghese N."/>
            <person name="Submissions S."/>
        </authorList>
    </citation>
    <scope>NUCLEOTIDE SEQUENCE [LARGE SCALE GENOMIC DNA]</scope>
    <source>
        <strain evidence="3">DSM 45789</strain>
    </source>
</reference>
<organism evidence="2 3">
    <name type="scientific">Marininema halotolerans</name>
    <dbReference type="NCBI Taxonomy" id="1155944"/>
    <lineage>
        <taxon>Bacteria</taxon>
        <taxon>Bacillati</taxon>
        <taxon>Bacillota</taxon>
        <taxon>Bacilli</taxon>
        <taxon>Bacillales</taxon>
        <taxon>Thermoactinomycetaceae</taxon>
        <taxon>Marininema</taxon>
    </lineage>
</organism>
<accession>A0A1I6RND7</accession>
<dbReference type="PANTHER" id="PTHR37305">
    <property type="entry name" value="INTEGRAL MEMBRANE PROTEIN-RELATED"/>
    <property type="match status" value="1"/>
</dbReference>
<feature type="transmembrane region" description="Helical" evidence="1">
    <location>
        <begin position="294"/>
        <end position="316"/>
    </location>
</feature>
<evidence type="ECO:0000256" key="1">
    <source>
        <dbReference type="SAM" id="Phobius"/>
    </source>
</evidence>
<feature type="transmembrane region" description="Helical" evidence="1">
    <location>
        <begin position="21"/>
        <end position="38"/>
    </location>
</feature>
<dbReference type="OrthoDB" id="8613028at2"/>
<dbReference type="RefSeq" id="WP_091836553.1">
    <property type="nucleotide sequence ID" value="NZ_FPAA01000005.1"/>
</dbReference>
<keyword evidence="3" id="KW-1185">Reference proteome</keyword>
<feature type="transmembrane region" description="Helical" evidence="1">
    <location>
        <begin position="243"/>
        <end position="264"/>
    </location>
</feature>
<gene>
    <name evidence="2" type="ORF">SAMN05444972_105230</name>
</gene>
<protein>
    <submittedName>
        <fullName evidence="2">ABC-2 type transport system permease protein</fullName>
    </submittedName>
</protein>